<dbReference type="SUPFAM" id="SSF52540">
    <property type="entry name" value="P-loop containing nucleoside triphosphate hydrolases"/>
    <property type="match status" value="4"/>
</dbReference>
<evidence type="ECO:0000256" key="5">
    <source>
        <dbReference type="ARBA" id="ARBA00022806"/>
    </source>
</evidence>
<dbReference type="InterPro" id="IPR041471">
    <property type="entry name" value="UvrB_inter"/>
</dbReference>
<evidence type="ECO:0000259" key="11">
    <source>
        <dbReference type="PROSITE" id="PS51194"/>
    </source>
</evidence>
<keyword evidence="4 9" id="KW-0378">Hydrolase</keyword>
<keyword evidence="8 9" id="KW-0234">DNA repair</keyword>
<dbReference type="InterPro" id="IPR047112">
    <property type="entry name" value="RecG/Mfd"/>
</dbReference>
<keyword evidence="3 9" id="KW-0227">DNA damage</keyword>
<dbReference type="NCBIfam" id="TIGR00580">
    <property type="entry name" value="mfd"/>
    <property type="match status" value="1"/>
</dbReference>
<dbReference type="InterPro" id="IPR001650">
    <property type="entry name" value="Helicase_C-like"/>
</dbReference>
<dbReference type="InterPro" id="IPR048635">
    <property type="entry name" value="MFD_D3"/>
</dbReference>
<feature type="domain" description="Helicase ATP-binding" evidence="10">
    <location>
        <begin position="639"/>
        <end position="800"/>
    </location>
</feature>
<dbReference type="InterPro" id="IPR027417">
    <property type="entry name" value="P-loop_NTPase"/>
</dbReference>
<dbReference type="PANTHER" id="PTHR47964:SF1">
    <property type="entry name" value="ATP-DEPENDENT DNA HELICASE HOMOLOG RECG, CHLOROPLASTIC"/>
    <property type="match status" value="1"/>
</dbReference>
<comment type="similarity">
    <text evidence="9">In the N-terminal section; belongs to the UvrB family.</text>
</comment>
<feature type="domain" description="Helicase C-terminal" evidence="11">
    <location>
        <begin position="813"/>
        <end position="975"/>
    </location>
</feature>
<comment type="subcellular location">
    <subcellularLocation>
        <location evidence="9">Cytoplasm</location>
    </subcellularLocation>
</comment>
<dbReference type="SMART" id="SM00487">
    <property type="entry name" value="DEXDc"/>
    <property type="match status" value="1"/>
</dbReference>
<protein>
    <recommendedName>
        <fullName evidence="9">Transcription-repair-coupling factor</fullName>
        <shortName evidence="9">TRCF</shortName>
        <ecNumber evidence="9">3.6.4.-</ecNumber>
    </recommendedName>
</protein>
<dbReference type="Gene3D" id="3.90.1150.50">
    <property type="entry name" value="Transcription-repair-coupling factor, D7 domain"/>
    <property type="match status" value="1"/>
</dbReference>
<dbReference type="Pfam" id="PF03461">
    <property type="entry name" value="TRCF"/>
    <property type="match status" value="1"/>
</dbReference>
<dbReference type="Proteomes" id="UP000830167">
    <property type="component" value="Chromosome"/>
</dbReference>
<comment type="function">
    <text evidence="9">Couples transcription and DNA repair by recognizing RNA polymerase (RNAP) stalled at DNA lesions. Mediates ATP-dependent release of RNAP and its truncated transcript from the DNA, and recruitment of nucleotide excision repair machinery to the damaged site.</text>
</comment>
<dbReference type="InterPro" id="IPR036101">
    <property type="entry name" value="CarD-like/TRCF_RID_sf"/>
</dbReference>
<dbReference type="EC" id="3.6.4.-" evidence="9"/>
<dbReference type="Gene3D" id="3.40.50.11180">
    <property type="match status" value="1"/>
</dbReference>
<dbReference type="InterPro" id="IPR011545">
    <property type="entry name" value="DEAD/DEAH_box_helicase_dom"/>
</dbReference>
<dbReference type="Gene3D" id="3.40.50.11140">
    <property type="match status" value="1"/>
</dbReference>
<keyword evidence="1 9" id="KW-0963">Cytoplasm</keyword>
<keyword evidence="5" id="KW-0347">Helicase</keyword>
<evidence type="ECO:0000256" key="2">
    <source>
        <dbReference type="ARBA" id="ARBA00022741"/>
    </source>
</evidence>
<evidence type="ECO:0000259" key="10">
    <source>
        <dbReference type="PROSITE" id="PS51192"/>
    </source>
</evidence>
<dbReference type="InterPro" id="IPR037235">
    <property type="entry name" value="TRCF-like_C_D7"/>
</dbReference>
<keyword evidence="7 9" id="KW-0238">DNA-binding</keyword>
<evidence type="ECO:0000256" key="4">
    <source>
        <dbReference type="ARBA" id="ARBA00022801"/>
    </source>
</evidence>
<dbReference type="Gene3D" id="3.40.50.300">
    <property type="entry name" value="P-loop containing nucleotide triphosphate hydrolases"/>
    <property type="match status" value="2"/>
</dbReference>
<reference evidence="12" key="1">
    <citation type="submission" date="2021-12" db="EMBL/GenBank/DDBJ databases">
        <title>Alicyclobacillaceae gen. nov., sp. nov., isolated from chalcocite enrichment system.</title>
        <authorList>
            <person name="Jiang Z."/>
        </authorList>
    </citation>
    <scope>NUCLEOTIDE SEQUENCE</scope>
    <source>
        <strain evidence="12">MYW30-H2</strain>
    </source>
</reference>
<dbReference type="SMART" id="SM00982">
    <property type="entry name" value="TRCF"/>
    <property type="match status" value="1"/>
</dbReference>
<keyword evidence="13" id="KW-1185">Reference proteome</keyword>
<sequence length="1180" mass="135231">MHSLLHFIQNDRDFQAILQAVDQKLPEQLITGLAGSARHVYIAGLFAKLQRPLLVVTHSMQQAQQIYEDLIELLPDSTVSLFPEREIGFVDLIAYSPDLAGQRIQVMDLLTRSTSAITIAPLAAVHQPLVPKEAFRQFSIRLAVGQSIDLNHVLEQLVSMGYERVDMVETRGEFSVRGGILDIYPLNMEHAIRIELFDIEVDSIRYVDTVTQRSLEKVEVVDILPAGEILAESKRIKALANVVSGKWQSYRERIHDLELQERMNEYIQADIEKMQQGMPFPALLKYIHLLFPEHATILDYFGKDAIMILDEPTRLREVGRQLEREETNWQMAALERGELLPGLLPDPNYIQIFEWKQMQKIFMALFLRQVPGMAPRNIVNISAKTTQNFHGQMNLLKTEVDRWKKTKFQVVFLAGTRERAERLQRVLEDYHMETDFVSRWDETLLGSSRPILFVGNLQGGFELTMQHLVVITETEVFSNKKKARKTRNISDAQRIKNYQDLKVGDYVVHINHGIGQYLGVETLEIDGIHKDYLHLKYAGNDKLYVPVEQIDQVQKYVGSEEKDPKLYHLGGTEWARVKSKVTKSVRDIAQDLIQLYAERQATPGHAFSKDGPWQSEFEAMFPYEETTDQLKCIREIKKDMEQPRPMDRLLCGDVGYGKTEVAVRAAFKAVMDGYQVAVLVPTTILAQQHFETFRERFSGFPVQVEVVSRFKSRKQMTESIKKLKAGTIDIIIGTHRILNKDVAFKNLGLLIIDEEQRFGVSHKEKLKALKTNVDCLTLTATPIPRTLHMSMLGIRDLSVIETPPENRFPVQTYVVEYSEVIVREAIERELGRGGQVYFLFNRVNGIEQMADRIRQLVPEARVSVGHGRMGEEDLERVMLDFLQGDSDVLVSTTIIETGIDIPNVNTLIVYDADHMGLSQLYQLRGRVGRSNRIAYSYFTYQKDKVLTEVAEKRLQAIKEFTELGSGFKIAMRDLSIRGAGSLLGAEQHGHIASVGFDMYSEMLSQAVKELKGEMVQRVENPQIEIAVDAYIPSTYITDPMQKIEIYKKFVAARSIEDVVDLEEEIEDRFGDIPEEVRNLLMITKLRAYAIEYDFVSIVQQGHDVQMKLHERQNRQIDGEKLFILTNTFSNRMKLVAGQNILVTLRVKGLNSKETLKLLEQFMEVYKSVRKDQKEFQNVAQ</sequence>
<keyword evidence="6 9" id="KW-0067">ATP-binding</keyword>
<accession>A0ABY4CQH7</accession>
<dbReference type="Pfam" id="PF21132">
    <property type="entry name" value="MFD_D3"/>
    <property type="match status" value="1"/>
</dbReference>
<dbReference type="InterPro" id="IPR005118">
    <property type="entry name" value="TRCF_C"/>
</dbReference>
<dbReference type="Pfam" id="PF00270">
    <property type="entry name" value="DEAD"/>
    <property type="match status" value="1"/>
</dbReference>
<evidence type="ECO:0000313" key="13">
    <source>
        <dbReference type="Proteomes" id="UP000830167"/>
    </source>
</evidence>
<dbReference type="PROSITE" id="PS51194">
    <property type="entry name" value="HELICASE_CTER"/>
    <property type="match status" value="1"/>
</dbReference>
<dbReference type="Pfam" id="PF02559">
    <property type="entry name" value="CarD_TRCF_RID"/>
    <property type="match status" value="1"/>
</dbReference>
<dbReference type="InterPro" id="IPR003711">
    <property type="entry name" value="CarD-like/TRCF_RID"/>
</dbReference>
<dbReference type="SMART" id="SM01058">
    <property type="entry name" value="CarD_TRCF"/>
    <property type="match status" value="1"/>
</dbReference>
<dbReference type="RefSeq" id="WP_347438506.1">
    <property type="nucleotide sequence ID" value="NZ_CP089291.1"/>
</dbReference>
<dbReference type="SMART" id="SM00490">
    <property type="entry name" value="HELICc"/>
    <property type="match status" value="1"/>
</dbReference>
<proteinExistence type="inferred from homology"/>
<dbReference type="Pfam" id="PF17757">
    <property type="entry name" value="UvrB_inter"/>
    <property type="match status" value="1"/>
</dbReference>
<name>A0ABY4CQH7_9BACL</name>
<evidence type="ECO:0000256" key="1">
    <source>
        <dbReference type="ARBA" id="ARBA00022490"/>
    </source>
</evidence>
<dbReference type="Gene3D" id="3.30.2060.10">
    <property type="entry name" value="Penicillin-binding protein 1b domain"/>
    <property type="match status" value="1"/>
</dbReference>
<evidence type="ECO:0000256" key="7">
    <source>
        <dbReference type="ARBA" id="ARBA00023125"/>
    </source>
</evidence>
<comment type="similarity">
    <text evidence="9">In the C-terminal section; belongs to the helicase family. RecG subfamily.</text>
</comment>
<dbReference type="EMBL" id="CP089291">
    <property type="protein sequence ID" value="UOF91816.1"/>
    <property type="molecule type" value="Genomic_DNA"/>
</dbReference>
<evidence type="ECO:0000256" key="9">
    <source>
        <dbReference type="HAMAP-Rule" id="MF_00969"/>
    </source>
</evidence>
<dbReference type="InterPro" id="IPR004576">
    <property type="entry name" value="Mfd"/>
</dbReference>
<organism evidence="12 13">
    <name type="scientific">Fodinisporobacter ferrooxydans</name>
    <dbReference type="NCBI Taxonomy" id="2901836"/>
    <lineage>
        <taxon>Bacteria</taxon>
        <taxon>Bacillati</taxon>
        <taxon>Bacillota</taxon>
        <taxon>Bacilli</taxon>
        <taxon>Bacillales</taxon>
        <taxon>Alicyclobacillaceae</taxon>
        <taxon>Fodinisporobacter</taxon>
    </lineage>
</organism>
<keyword evidence="2 9" id="KW-0547">Nucleotide-binding</keyword>
<dbReference type="InterPro" id="IPR014001">
    <property type="entry name" value="Helicase_ATP-bd"/>
</dbReference>
<dbReference type="CDD" id="cd17991">
    <property type="entry name" value="DEXHc_TRCF"/>
    <property type="match status" value="1"/>
</dbReference>
<evidence type="ECO:0000313" key="12">
    <source>
        <dbReference type="EMBL" id="UOF91816.1"/>
    </source>
</evidence>
<dbReference type="Pfam" id="PF00271">
    <property type="entry name" value="Helicase_C"/>
    <property type="match status" value="1"/>
</dbReference>
<evidence type="ECO:0000256" key="8">
    <source>
        <dbReference type="ARBA" id="ARBA00023204"/>
    </source>
</evidence>
<dbReference type="HAMAP" id="MF_00969">
    <property type="entry name" value="TRCF"/>
    <property type="match status" value="1"/>
</dbReference>
<dbReference type="PROSITE" id="PS51192">
    <property type="entry name" value="HELICASE_ATP_BIND_1"/>
    <property type="match status" value="1"/>
</dbReference>
<evidence type="ECO:0000256" key="6">
    <source>
        <dbReference type="ARBA" id="ARBA00022840"/>
    </source>
</evidence>
<evidence type="ECO:0000256" key="3">
    <source>
        <dbReference type="ARBA" id="ARBA00022763"/>
    </source>
</evidence>
<gene>
    <name evidence="9 12" type="primary">mfd</name>
    <name evidence="12" type="ORF">LSG31_06135</name>
</gene>
<dbReference type="SUPFAM" id="SSF141259">
    <property type="entry name" value="CarD-like"/>
    <property type="match status" value="1"/>
</dbReference>
<dbReference type="SUPFAM" id="SSF143517">
    <property type="entry name" value="TRCF domain-like"/>
    <property type="match status" value="1"/>
</dbReference>
<dbReference type="Gene3D" id="2.40.10.170">
    <property type="match status" value="1"/>
</dbReference>
<dbReference type="PANTHER" id="PTHR47964">
    <property type="entry name" value="ATP-DEPENDENT DNA HELICASE HOMOLOG RECG, CHLOROPLASTIC"/>
    <property type="match status" value="1"/>
</dbReference>